<evidence type="ECO:0000313" key="5">
    <source>
        <dbReference type="Proteomes" id="UP000319280"/>
    </source>
</evidence>
<accession>A0A549YMG5</accession>
<dbReference type="PANTHER" id="PTHR42796:SF4">
    <property type="entry name" value="FUMARYLACETOACETATE HYDROLASE DOMAIN-CONTAINING PROTEIN 2A"/>
    <property type="match status" value="1"/>
</dbReference>
<dbReference type="GO" id="GO:0016787">
    <property type="term" value="F:hydrolase activity"/>
    <property type="evidence" value="ECO:0007669"/>
    <property type="project" value="UniProtKB-KW"/>
</dbReference>
<dbReference type="Pfam" id="PF01557">
    <property type="entry name" value="FAA_hydrolase"/>
    <property type="match status" value="1"/>
</dbReference>
<keyword evidence="5" id="KW-1185">Reference proteome</keyword>
<dbReference type="EMBL" id="VJMZ01000001">
    <property type="protein sequence ID" value="TRM13065.1"/>
    <property type="molecule type" value="Genomic_DNA"/>
</dbReference>
<dbReference type="FunFam" id="3.90.850.10:FF:000002">
    <property type="entry name" value="2-hydroxyhepta-2,4-diene-1,7-dioate isomerase"/>
    <property type="match status" value="1"/>
</dbReference>
<proteinExistence type="inferred from homology"/>
<dbReference type="InterPro" id="IPR036663">
    <property type="entry name" value="Fumarylacetoacetase_C_sf"/>
</dbReference>
<evidence type="ECO:0000256" key="1">
    <source>
        <dbReference type="ARBA" id="ARBA00010211"/>
    </source>
</evidence>
<name>A0A549YMG5_9BACI</name>
<gene>
    <name evidence="4" type="ORF">FH966_15850</name>
</gene>
<dbReference type="AlphaFoldDB" id="A0A549YMG5"/>
<dbReference type="PANTHER" id="PTHR42796">
    <property type="entry name" value="FUMARYLACETOACETATE HYDROLASE DOMAIN-CONTAINING PROTEIN 2A-RELATED"/>
    <property type="match status" value="1"/>
</dbReference>
<keyword evidence="2" id="KW-0479">Metal-binding</keyword>
<dbReference type="SUPFAM" id="SSF56529">
    <property type="entry name" value="FAH"/>
    <property type="match status" value="1"/>
</dbReference>
<dbReference type="RefSeq" id="WP_142791947.1">
    <property type="nucleotide sequence ID" value="NZ_VJMZ01000001.1"/>
</dbReference>
<dbReference type="GO" id="GO:0046872">
    <property type="term" value="F:metal ion binding"/>
    <property type="evidence" value="ECO:0007669"/>
    <property type="project" value="UniProtKB-KW"/>
</dbReference>
<sequence length="314" mass="34781">MKLLSYQLKKSAASPRVGFMLHDKIVDMQEAWCLWRRSRQENDLADAAEQFFPSDPTRFYAAGDFVISQAKEAAAFVQTTNMEDSCFSREDVHLLTPVPEPSKIICIGKNYAEHAAEMKSDVPDYPVLFAKFANCLIGPEDAIEKSPKTCKLDYEVELTAVIGKEASQVRRENALDYIAGYTIGNDTSARDLQKRTPQWLQGKTLDRSTPVGPWIVTADEVGDPGNLKIQSLVNGNVRQSSSTSKLIFDVPFLIAFISGLITLKPGDLIMTGTPHGVAMGMDTPLYLCDGDVVTMEIENIGRMENNVTDYKTPN</sequence>
<comment type="caution">
    <text evidence="4">The sequence shown here is derived from an EMBL/GenBank/DDBJ whole genome shotgun (WGS) entry which is preliminary data.</text>
</comment>
<dbReference type="Gene3D" id="3.90.850.10">
    <property type="entry name" value="Fumarylacetoacetase-like, C-terminal domain"/>
    <property type="match status" value="1"/>
</dbReference>
<evidence type="ECO:0000256" key="2">
    <source>
        <dbReference type="ARBA" id="ARBA00022723"/>
    </source>
</evidence>
<reference evidence="4 5" key="1">
    <citation type="submission" date="2019-07" db="EMBL/GenBank/DDBJ databases">
        <title>Genomic analysis of Lentibacillus sp. NKC851-2.</title>
        <authorList>
            <person name="Oh Y.J."/>
        </authorList>
    </citation>
    <scope>NUCLEOTIDE SEQUENCE [LARGE SCALE GENOMIC DNA]</scope>
    <source>
        <strain evidence="4 5">NKC851-2</strain>
    </source>
</reference>
<evidence type="ECO:0000259" key="3">
    <source>
        <dbReference type="Pfam" id="PF01557"/>
    </source>
</evidence>
<evidence type="ECO:0000313" key="4">
    <source>
        <dbReference type="EMBL" id="TRM13065.1"/>
    </source>
</evidence>
<dbReference type="Proteomes" id="UP000319280">
    <property type="component" value="Unassembled WGS sequence"/>
</dbReference>
<organism evidence="4 5">
    <name type="scientific">Lentibacillus cibarius</name>
    <dbReference type="NCBI Taxonomy" id="2583219"/>
    <lineage>
        <taxon>Bacteria</taxon>
        <taxon>Bacillati</taxon>
        <taxon>Bacillota</taxon>
        <taxon>Bacilli</taxon>
        <taxon>Bacillales</taxon>
        <taxon>Bacillaceae</taxon>
        <taxon>Lentibacillus</taxon>
    </lineage>
</organism>
<dbReference type="InterPro" id="IPR051121">
    <property type="entry name" value="FAH"/>
</dbReference>
<dbReference type="GO" id="GO:0016853">
    <property type="term" value="F:isomerase activity"/>
    <property type="evidence" value="ECO:0007669"/>
    <property type="project" value="UniProtKB-ARBA"/>
</dbReference>
<keyword evidence="4" id="KW-0378">Hydrolase</keyword>
<protein>
    <submittedName>
        <fullName evidence="4">Fumarylacetoacetate hydrolase family protein</fullName>
    </submittedName>
</protein>
<feature type="domain" description="Fumarylacetoacetase-like C-terminal" evidence="3">
    <location>
        <begin position="103"/>
        <end position="307"/>
    </location>
</feature>
<dbReference type="InterPro" id="IPR011234">
    <property type="entry name" value="Fumarylacetoacetase-like_C"/>
</dbReference>
<dbReference type="GO" id="GO:0019752">
    <property type="term" value="P:carboxylic acid metabolic process"/>
    <property type="evidence" value="ECO:0007669"/>
    <property type="project" value="UniProtKB-ARBA"/>
</dbReference>
<comment type="similarity">
    <text evidence="1">Belongs to the FAH family.</text>
</comment>